<comment type="caution">
    <text evidence="1">The sequence shown here is derived from an EMBL/GenBank/DDBJ whole genome shotgun (WGS) entry which is preliminary data.</text>
</comment>
<accession>A0ACB8GA09</accession>
<reference evidence="1" key="1">
    <citation type="submission" date="2021-08" db="EMBL/GenBank/DDBJ databases">
        <title>The first chromosome-level gecko genome reveals the dynamic sex chromosomes of Neotropical dwarf geckos (Sphaerodactylidae: Sphaerodactylus).</title>
        <authorList>
            <person name="Pinto B.J."/>
            <person name="Keating S.E."/>
            <person name="Gamble T."/>
        </authorList>
    </citation>
    <scope>NUCLEOTIDE SEQUENCE</scope>
    <source>
        <strain evidence="1">TG3544</strain>
    </source>
</reference>
<dbReference type="Proteomes" id="UP000827872">
    <property type="component" value="Linkage Group LG01"/>
</dbReference>
<proteinExistence type="predicted"/>
<gene>
    <name evidence="1" type="ORF">K3G42_020051</name>
</gene>
<evidence type="ECO:0000313" key="1">
    <source>
        <dbReference type="EMBL" id="KAH8016610.1"/>
    </source>
</evidence>
<evidence type="ECO:0000313" key="2">
    <source>
        <dbReference type="Proteomes" id="UP000827872"/>
    </source>
</evidence>
<dbReference type="EMBL" id="CM037614">
    <property type="protein sequence ID" value="KAH8016610.1"/>
    <property type="molecule type" value="Genomic_DNA"/>
</dbReference>
<organism evidence="1 2">
    <name type="scientific">Sphaerodactylus townsendi</name>
    <dbReference type="NCBI Taxonomy" id="933632"/>
    <lineage>
        <taxon>Eukaryota</taxon>
        <taxon>Metazoa</taxon>
        <taxon>Chordata</taxon>
        <taxon>Craniata</taxon>
        <taxon>Vertebrata</taxon>
        <taxon>Euteleostomi</taxon>
        <taxon>Lepidosauria</taxon>
        <taxon>Squamata</taxon>
        <taxon>Bifurcata</taxon>
        <taxon>Gekkota</taxon>
        <taxon>Sphaerodactylidae</taxon>
        <taxon>Sphaerodactylus</taxon>
    </lineage>
</organism>
<sequence>MEEQQPIIIDQEVRVLYSEGSAHLANGEGGQLHPPPKPKEERRAEGATQLQCSEDEMARPPAMTARLLTFCSLVWLCMNGALASLSKPTILEAPSLLSIASASPCSTMAFAKISEHSVATCAFQQSFSRL</sequence>
<name>A0ACB8GA09_9SAUR</name>
<protein>
    <submittedName>
        <fullName evidence="1">Uncharacterized protein</fullName>
    </submittedName>
</protein>
<keyword evidence="2" id="KW-1185">Reference proteome</keyword>